<feature type="domain" description="Response regulatory" evidence="7">
    <location>
        <begin position="10"/>
        <end position="124"/>
    </location>
</feature>
<evidence type="ECO:0000256" key="6">
    <source>
        <dbReference type="PROSITE-ProRule" id="PRU00169"/>
    </source>
</evidence>
<dbReference type="EMBL" id="CP029550">
    <property type="protein sequence ID" value="AWN40250.1"/>
    <property type="molecule type" value="Genomic_DNA"/>
</dbReference>
<keyword evidence="2" id="KW-0902">Two-component regulatory system</keyword>
<dbReference type="SMART" id="SM00448">
    <property type="entry name" value="REC"/>
    <property type="match status" value="1"/>
</dbReference>
<dbReference type="InterPro" id="IPR011006">
    <property type="entry name" value="CheY-like_superfamily"/>
</dbReference>
<dbReference type="PANTHER" id="PTHR48111">
    <property type="entry name" value="REGULATOR OF RPOS"/>
    <property type="match status" value="1"/>
</dbReference>
<gene>
    <name evidence="8" type="ORF">DK389_06510</name>
</gene>
<evidence type="ECO:0000256" key="2">
    <source>
        <dbReference type="ARBA" id="ARBA00023012"/>
    </source>
</evidence>
<keyword evidence="9" id="KW-1185">Reference proteome</keyword>
<name>A0A2U8W405_9HYPH</name>
<dbReference type="Proteomes" id="UP000245926">
    <property type="component" value="Chromosome"/>
</dbReference>
<dbReference type="GO" id="GO:0005829">
    <property type="term" value="C:cytosol"/>
    <property type="evidence" value="ECO:0007669"/>
    <property type="project" value="TreeGrafter"/>
</dbReference>
<evidence type="ECO:0000313" key="8">
    <source>
        <dbReference type="EMBL" id="AWN40250.1"/>
    </source>
</evidence>
<dbReference type="KEGG" id="mets:DK389_06510"/>
<reference evidence="9" key="1">
    <citation type="submission" date="2018-05" db="EMBL/GenBank/DDBJ databases">
        <title>Complete Genome Sequence of Methylobacterium sp. 17SD2-17.</title>
        <authorList>
            <person name="Srinivasan S."/>
        </authorList>
    </citation>
    <scope>NUCLEOTIDE SEQUENCE [LARGE SCALE GENOMIC DNA]</scope>
    <source>
        <strain evidence="9">17SD2-17</strain>
    </source>
</reference>
<protein>
    <submittedName>
        <fullName evidence="8">Response regulator</fullName>
    </submittedName>
</protein>
<feature type="modified residue" description="4-aspartylphosphate" evidence="6">
    <location>
        <position position="61"/>
    </location>
</feature>
<dbReference type="GO" id="GO:0006355">
    <property type="term" value="P:regulation of DNA-templated transcription"/>
    <property type="evidence" value="ECO:0007669"/>
    <property type="project" value="TreeGrafter"/>
</dbReference>
<evidence type="ECO:0000256" key="4">
    <source>
        <dbReference type="ARBA" id="ARBA00023125"/>
    </source>
</evidence>
<evidence type="ECO:0000256" key="3">
    <source>
        <dbReference type="ARBA" id="ARBA00023015"/>
    </source>
</evidence>
<dbReference type="SUPFAM" id="SSF52172">
    <property type="entry name" value="CheY-like"/>
    <property type="match status" value="1"/>
</dbReference>
<keyword evidence="5" id="KW-0804">Transcription</keyword>
<dbReference type="RefSeq" id="WP_109888235.1">
    <property type="nucleotide sequence ID" value="NZ_CP029550.1"/>
</dbReference>
<dbReference type="AlphaFoldDB" id="A0A2U8W405"/>
<evidence type="ECO:0000256" key="1">
    <source>
        <dbReference type="ARBA" id="ARBA00022553"/>
    </source>
</evidence>
<keyword evidence="4" id="KW-0238">DNA-binding</keyword>
<dbReference type="Pfam" id="PF00072">
    <property type="entry name" value="Response_reg"/>
    <property type="match status" value="1"/>
</dbReference>
<dbReference type="InterPro" id="IPR001789">
    <property type="entry name" value="Sig_transdc_resp-reg_receiver"/>
</dbReference>
<evidence type="ECO:0000313" key="9">
    <source>
        <dbReference type="Proteomes" id="UP000245926"/>
    </source>
</evidence>
<sequence length="127" mass="13748">MGQATPPARTALVVEDDRALRNLAAAVLEETDLRVVEADSGEEALFHLRSHASEVALIFADVRLPCILDGVDLARAVSTRWPWIKLLVTSGDPGDRIEHLPAGATYLQKPWRSIDVLKAAEQAAGGR</sequence>
<dbReference type="InterPro" id="IPR039420">
    <property type="entry name" value="WalR-like"/>
</dbReference>
<dbReference type="GO" id="GO:0000976">
    <property type="term" value="F:transcription cis-regulatory region binding"/>
    <property type="evidence" value="ECO:0007669"/>
    <property type="project" value="TreeGrafter"/>
</dbReference>
<dbReference type="Gene3D" id="3.40.50.2300">
    <property type="match status" value="1"/>
</dbReference>
<evidence type="ECO:0000256" key="5">
    <source>
        <dbReference type="ARBA" id="ARBA00023163"/>
    </source>
</evidence>
<organism evidence="8 9">
    <name type="scientific">Methylobacterium durans</name>
    <dbReference type="NCBI Taxonomy" id="2202825"/>
    <lineage>
        <taxon>Bacteria</taxon>
        <taxon>Pseudomonadati</taxon>
        <taxon>Pseudomonadota</taxon>
        <taxon>Alphaproteobacteria</taxon>
        <taxon>Hyphomicrobiales</taxon>
        <taxon>Methylobacteriaceae</taxon>
        <taxon>Methylobacterium</taxon>
    </lineage>
</organism>
<dbReference type="GO" id="GO:0032993">
    <property type="term" value="C:protein-DNA complex"/>
    <property type="evidence" value="ECO:0007669"/>
    <property type="project" value="TreeGrafter"/>
</dbReference>
<keyword evidence="3" id="KW-0805">Transcription regulation</keyword>
<keyword evidence="1 6" id="KW-0597">Phosphoprotein</keyword>
<proteinExistence type="predicted"/>
<dbReference type="OrthoDB" id="8018258at2"/>
<evidence type="ECO:0000259" key="7">
    <source>
        <dbReference type="PROSITE" id="PS50110"/>
    </source>
</evidence>
<dbReference type="PROSITE" id="PS50110">
    <property type="entry name" value="RESPONSE_REGULATORY"/>
    <property type="match status" value="1"/>
</dbReference>
<accession>A0A2U8W405</accession>
<dbReference type="PANTHER" id="PTHR48111:SF1">
    <property type="entry name" value="TWO-COMPONENT RESPONSE REGULATOR ORR33"/>
    <property type="match status" value="1"/>
</dbReference>
<dbReference type="GO" id="GO:0000156">
    <property type="term" value="F:phosphorelay response regulator activity"/>
    <property type="evidence" value="ECO:0007669"/>
    <property type="project" value="TreeGrafter"/>
</dbReference>